<accession>L8GYY7</accession>
<keyword evidence="4" id="KW-0547">Nucleotide-binding</keyword>
<evidence type="ECO:0000256" key="7">
    <source>
        <dbReference type="ARBA" id="ARBA00023134"/>
    </source>
</evidence>
<dbReference type="OMA" id="RVHKMDV"/>
<keyword evidence="5" id="KW-0378">Hydrolase</keyword>
<comment type="catalytic activity">
    <reaction evidence="10">
        <text>GTP + H2O = GDP + phosphate + H(+)</text>
        <dbReference type="Rhea" id="RHEA:19669"/>
        <dbReference type="ChEBI" id="CHEBI:15377"/>
        <dbReference type="ChEBI" id="CHEBI:15378"/>
        <dbReference type="ChEBI" id="CHEBI:37565"/>
        <dbReference type="ChEBI" id="CHEBI:43474"/>
        <dbReference type="ChEBI" id="CHEBI:58189"/>
        <dbReference type="EC" id="3.6.5.2"/>
    </reaction>
    <physiologicalReaction direction="left-to-right" evidence="10">
        <dbReference type="Rhea" id="RHEA:19670"/>
    </physiologicalReaction>
</comment>
<dbReference type="KEGG" id="acan:ACA1_369270"/>
<keyword evidence="9" id="KW-0636">Prenylation</keyword>
<dbReference type="AlphaFoldDB" id="L8GYY7"/>
<dbReference type="PROSITE" id="PS51417">
    <property type="entry name" value="ARF"/>
    <property type="match status" value="1"/>
</dbReference>
<evidence type="ECO:0000256" key="10">
    <source>
        <dbReference type="ARBA" id="ARBA00047660"/>
    </source>
</evidence>
<evidence type="ECO:0000313" key="11">
    <source>
        <dbReference type="EMBL" id="ELR18195.1"/>
    </source>
</evidence>
<protein>
    <recommendedName>
        <fullName evidence="2">small monomeric GTPase</fullName>
        <ecNumber evidence="2">3.6.5.2</ecNumber>
    </recommendedName>
</protein>
<dbReference type="GO" id="GO:0003925">
    <property type="term" value="F:G protein activity"/>
    <property type="evidence" value="ECO:0007669"/>
    <property type="project" value="UniProtKB-EC"/>
</dbReference>
<dbReference type="EC" id="3.6.5.2" evidence="2"/>
<dbReference type="NCBIfam" id="TIGR00231">
    <property type="entry name" value="small_GTP"/>
    <property type="match status" value="1"/>
</dbReference>
<dbReference type="EMBL" id="KB007960">
    <property type="protein sequence ID" value="ELR18195.1"/>
    <property type="molecule type" value="Genomic_DNA"/>
</dbReference>
<dbReference type="InterPro" id="IPR001806">
    <property type="entry name" value="Small_GTPase"/>
</dbReference>
<dbReference type="InterPro" id="IPR050227">
    <property type="entry name" value="Rab"/>
</dbReference>
<dbReference type="CDD" id="cd01863">
    <property type="entry name" value="Rab18"/>
    <property type="match status" value="1"/>
</dbReference>
<dbReference type="SMART" id="SM00175">
    <property type="entry name" value="RAB"/>
    <property type="match status" value="1"/>
</dbReference>
<sequence>MEGTTGSASHFDHLFKLLIIGDSSVGKSSILLRFTEDEFDDEHPVTIGVDFKVKTIQLGAKRINLTIWDTAGQEKFRSLTSSYYRGTQGIILVYDVSSRESFQHLSVWLNEIEMYCNNSDVVKLLVANKIDLGDRQVSREEGLAFAKSKAMVFIECSAKTKLGIQQAFEELVTKILETPSLYEKETKATGTVSMNQDSEEQQEGVCSYC</sequence>
<keyword evidence="7" id="KW-0342">GTP-binding</keyword>
<dbReference type="Proteomes" id="UP000011083">
    <property type="component" value="Unassembled WGS sequence"/>
</dbReference>
<dbReference type="VEuPathDB" id="AmoebaDB:ACA1_369270"/>
<keyword evidence="3" id="KW-0813">Transport</keyword>
<dbReference type="SMART" id="SM00173">
    <property type="entry name" value="RAS"/>
    <property type="match status" value="1"/>
</dbReference>
<dbReference type="SMART" id="SM00177">
    <property type="entry name" value="ARF"/>
    <property type="match status" value="1"/>
</dbReference>
<comment type="similarity">
    <text evidence="1">Belongs to the small GTPase superfamily. Rab family.</text>
</comment>
<dbReference type="InterPro" id="IPR005225">
    <property type="entry name" value="Small_GTP-bd"/>
</dbReference>
<dbReference type="PRINTS" id="PR00449">
    <property type="entry name" value="RASTRNSFRMNG"/>
</dbReference>
<dbReference type="Pfam" id="PF00071">
    <property type="entry name" value="Ras"/>
    <property type="match status" value="1"/>
</dbReference>
<dbReference type="SMART" id="SM00174">
    <property type="entry name" value="RHO"/>
    <property type="match status" value="1"/>
</dbReference>
<keyword evidence="8" id="KW-0449">Lipoprotein</keyword>
<dbReference type="GO" id="GO:0005525">
    <property type="term" value="F:GTP binding"/>
    <property type="evidence" value="ECO:0007669"/>
    <property type="project" value="UniProtKB-KW"/>
</dbReference>
<dbReference type="FunFam" id="3.40.50.300:FF:000430">
    <property type="entry name" value="Probable Ras-related protein Rab-18"/>
    <property type="match status" value="1"/>
</dbReference>
<gene>
    <name evidence="11" type="ORF">ACA1_369270</name>
</gene>
<dbReference type="SMART" id="SM00176">
    <property type="entry name" value="RAN"/>
    <property type="match status" value="1"/>
</dbReference>
<keyword evidence="12" id="KW-1185">Reference proteome</keyword>
<evidence type="ECO:0000256" key="4">
    <source>
        <dbReference type="ARBA" id="ARBA00022741"/>
    </source>
</evidence>
<keyword evidence="6" id="KW-0653">Protein transport</keyword>
<dbReference type="Gene3D" id="3.40.50.300">
    <property type="entry name" value="P-loop containing nucleotide triphosphate hydrolases"/>
    <property type="match status" value="1"/>
</dbReference>
<dbReference type="GO" id="GO:0015031">
    <property type="term" value="P:protein transport"/>
    <property type="evidence" value="ECO:0007669"/>
    <property type="project" value="UniProtKB-KW"/>
</dbReference>
<evidence type="ECO:0000256" key="3">
    <source>
        <dbReference type="ARBA" id="ARBA00022448"/>
    </source>
</evidence>
<evidence type="ECO:0000256" key="9">
    <source>
        <dbReference type="ARBA" id="ARBA00023289"/>
    </source>
</evidence>
<dbReference type="InterPro" id="IPR027417">
    <property type="entry name" value="P-loop_NTPase"/>
</dbReference>
<dbReference type="SUPFAM" id="SSF52540">
    <property type="entry name" value="P-loop containing nucleoside triphosphate hydrolases"/>
    <property type="match status" value="1"/>
</dbReference>
<dbReference type="OrthoDB" id="9989112at2759"/>
<proteinExistence type="inferred from homology"/>
<evidence type="ECO:0000313" key="12">
    <source>
        <dbReference type="Proteomes" id="UP000011083"/>
    </source>
</evidence>
<dbReference type="PROSITE" id="PS51420">
    <property type="entry name" value="RHO"/>
    <property type="match status" value="1"/>
</dbReference>
<evidence type="ECO:0000256" key="1">
    <source>
        <dbReference type="ARBA" id="ARBA00006270"/>
    </source>
</evidence>
<evidence type="ECO:0000256" key="8">
    <source>
        <dbReference type="ARBA" id="ARBA00023288"/>
    </source>
</evidence>
<name>L8GYY7_ACACF</name>
<dbReference type="GeneID" id="14918856"/>
<dbReference type="PROSITE" id="PS51419">
    <property type="entry name" value="RAB"/>
    <property type="match status" value="1"/>
</dbReference>
<dbReference type="STRING" id="1257118.L8GYY7"/>
<evidence type="ECO:0000256" key="5">
    <source>
        <dbReference type="ARBA" id="ARBA00022801"/>
    </source>
</evidence>
<evidence type="ECO:0000256" key="6">
    <source>
        <dbReference type="ARBA" id="ARBA00022927"/>
    </source>
</evidence>
<dbReference type="RefSeq" id="XP_004340215.1">
    <property type="nucleotide sequence ID" value="XM_004340167.1"/>
</dbReference>
<evidence type="ECO:0000256" key="2">
    <source>
        <dbReference type="ARBA" id="ARBA00011984"/>
    </source>
</evidence>
<organism evidence="11 12">
    <name type="scientific">Acanthamoeba castellanii (strain ATCC 30010 / Neff)</name>
    <dbReference type="NCBI Taxonomy" id="1257118"/>
    <lineage>
        <taxon>Eukaryota</taxon>
        <taxon>Amoebozoa</taxon>
        <taxon>Discosea</taxon>
        <taxon>Longamoebia</taxon>
        <taxon>Centramoebida</taxon>
        <taxon>Acanthamoebidae</taxon>
        <taxon>Acanthamoeba</taxon>
    </lineage>
</organism>
<reference evidence="11 12" key="1">
    <citation type="journal article" date="2013" name="Genome Biol.">
        <title>Genome of Acanthamoeba castellanii highlights extensive lateral gene transfer and early evolution of tyrosine kinase signaling.</title>
        <authorList>
            <person name="Clarke M."/>
            <person name="Lohan A.J."/>
            <person name="Liu B."/>
            <person name="Lagkouvardos I."/>
            <person name="Roy S."/>
            <person name="Zafar N."/>
            <person name="Bertelli C."/>
            <person name="Schilde C."/>
            <person name="Kianianmomeni A."/>
            <person name="Burglin T.R."/>
            <person name="Frech C."/>
            <person name="Turcotte B."/>
            <person name="Kopec K.O."/>
            <person name="Synnott J.M."/>
            <person name="Choo C."/>
            <person name="Paponov I."/>
            <person name="Finkler A."/>
            <person name="Soon Heng Tan C."/>
            <person name="Hutchins A.P."/>
            <person name="Weinmeier T."/>
            <person name="Rattei T."/>
            <person name="Chu J.S."/>
            <person name="Gimenez G."/>
            <person name="Irimia M."/>
            <person name="Rigden D.J."/>
            <person name="Fitzpatrick D.A."/>
            <person name="Lorenzo-Morales J."/>
            <person name="Bateman A."/>
            <person name="Chiu C.H."/>
            <person name="Tang P."/>
            <person name="Hegemann P."/>
            <person name="Fromm H."/>
            <person name="Raoult D."/>
            <person name="Greub G."/>
            <person name="Miranda-Saavedra D."/>
            <person name="Chen N."/>
            <person name="Nash P."/>
            <person name="Ginger M.L."/>
            <person name="Horn M."/>
            <person name="Schaap P."/>
            <person name="Caler L."/>
            <person name="Loftus B."/>
        </authorList>
    </citation>
    <scope>NUCLEOTIDE SEQUENCE [LARGE SCALE GENOMIC DNA]</scope>
    <source>
        <strain evidence="11 12">Neff</strain>
    </source>
</reference>
<dbReference type="PANTHER" id="PTHR47977">
    <property type="entry name" value="RAS-RELATED PROTEIN RAB"/>
    <property type="match status" value="1"/>
</dbReference>
<dbReference type="PROSITE" id="PS51421">
    <property type="entry name" value="RAS"/>
    <property type="match status" value="1"/>
</dbReference>